<protein>
    <recommendedName>
        <fullName evidence="3">ABC-type xenobiotic transporter</fullName>
        <ecNumber evidence="3">7.6.2.2</ecNumber>
    </recommendedName>
</protein>
<feature type="transmembrane region" description="Helical" evidence="12">
    <location>
        <begin position="1214"/>
        <end position="1234"/>
    </location>
</feature>
<dbReference type="GO" id="GO:0008559">
    <property type="term" value="F:ABC-type xenobiotic transporter activity"/>
    <property type="evidence" value="ECO:0007669"/>
    <property type="project" value="UniProtKB-EC"/>
</dbReference>
<feature type="domain" description="ABC transmembrane type-1" evidence="14">
    <location>
        <begin position="318"/>
        <end position="598"/>
    </location>
</feature>
<feature type="transmembrane region" description="Helical" evidence="12">
    <location>
        <begin position="96"/>
        <end position="117"/>
    </location>
</feature>
<feature type="region of interest" description="Disordered" evidence="11">
    <location>
        <begin position="864"/>
        <end position="904"/>
    </location>
</feature>
<evidence type="ECO:0000256" key="10">
    <source>
        <dbReference type="ARBA" id="ARBA00034018"/>
    </source>
</evidence>
<evidence type="ECO:0000256" key="6">
    <source>
        <dbReference type="ARBA" id="ARBA00022741"/>
    </source>
</evidence>
<dbReference type="GO" id="GO:0016020">
    <property type="term" value="C:membrane"/>
    <property type="evidence" value="ECO:0007669"/>
    <property type="project" value="UniProtKB-SubCell"/>
</dbReference>
<evidence type="ECO:0000256" key="12">
    <source>
        <dbReference type="SAM" id="Phobius"/>
    </source>
</evidence>
<evidence type="ECO:0000256" key="7">
    <source>
        <dbReference type="ARBA" id="ARBA00022840"/>
    </source>
</evidence>
<gene>
    <name evidence="15" type="ORF">RJ639_022867</name>
</gene>
<evidence type="ECO:0000256" key="3">
    <source>
        <dbReference type="ARBA" id="ARBA00012191"/>
    </source>
</evidence>
<dbReference type="SUPFAM" id="SSF90123">
    <property type="entry name" value="ABC transporter transmembrane region"/>
    <property type="match status" value="3"/>
</dbReference>
<keyword evidence="6" id="KW-0547">Nucleotide-binding</keyword>
<comment type="subcellular location">
    <subcellularLocation>
        <location evidence="1">Membrane</location>
        <topology evidence="1">Multi-pass membrane protein</topology>
    </subcellularLocation>
</comment>
<proteinExistence type="inferred from homology"/>
<feature type="transmembrane region" description="Helical" evidence="12">
    <location>
        <begin position="933"/>
        <end position="953"/>
    </location>
</feature>
<dbReference type="PROSITE" id="PS50929">
    <property type="entry name" value="ABC_TM1F"/>
    <property type="match status" value="2"/>
</dbReference>
<dbReference type="Pfam" id="PF00664">
    <property type="entry name" value="ABC_membrane"/>
    <property type="match status" value="3"/>
</dbReference>
<organism evidence="15 16">
    <name type="scientific">Escallonia herrerae</name>
    <dbReference type="NCBI Taxonomy" id="1293975"/>
    <lineage>
        <taxon>Eukaryota</taxon>
        <taxon>Viridiplantae</taxon>
        <taxon>Streptophyta</taxon>
        <taxon>Embryophyta</taxon>
        <taxon>Tracheophyta</taxon>
        <taxon>Spermatophyta</taxon>
        <taxon>Magnoliopsida</taxon>
        <taxon>eudicotyledons</taxon>
        <taxon>Gunneridae</taxon>
        <taxon>Pentapetalae</taxon>
        <taxon>asterids</taxon>
        <taxon>campanulids</taxon>
        <taxon>Escalloniales</taxon>
        <taxon>Escalloniaceae</taxon>
        <taxon>Escallonia</taxon>
    </lineage>
</organism>
<dbReference type="InterPro" id="IPR044726">
    <property type="entry name" value="ABCC_6TM_D2"/>
</dbReference>
<dbReference type="InterPro" id="IPR003593">
    <property type="entry name" value="AAA+_ATPase"/>
</dbReference>
<feature type="transmembrane region" description="Helical" evidence="12">
    <location>
        <begin position="1105"/>
        <end position="1123"/>
    </location>
</feature>
<feature type="transmembrane region" description="Helical" evidence="12">
    <location>
        <begin position="163"/>
        <end position="187"/>
    </location>
</feature>
<keyword evidence="4" id="KW-0813">Transport</keyword>
<dbReference type="InterPro" id="IPR017871">
    <property type="entry name" value="ABC_transporter-like_CS"/>
</dbReference>
<sequence length="1545" mass="172176">MSSASWLTSLECSTSLDSSSFLSLVAQWLSFILLSPCPQRLLFSSIDLLFVFSITVFAAQKLYFRFISEANSSSSVNKPLLGNDKSQLRVGLWFKLSLYLTAILAIIYTALCVLAFTRGIKSSWELIDVVFRVVQATTFTVMSVLVAHEKKVKAIVHPMSLRIFWVVNFVIAALCAASAITRLIIVGKDLDPTLRMDDIVSQVNLPVSAFLFIVAIKGPTGIRVLKEPELDSNTSMESNVSGYATASLFSRATWLWMNPVLSKGYKSPLKMEEVPSLPPDHQAETMAQLFEMNWPRPGENVNNAVRTTLIRCFWKEIAFTGFLAVVRLSVMYIGPVLIQSFVGFTSGKKNNPAEGYYLILTLLISKVIEVLSSHQFNFQSLKLGMLIRSSVISAMYKKGLRLSCSSRQAHGVGQIVSYMAVDVQQLSDMMLQLHFLWMMPLQLAIALALLYGYMGVSILAALVALIAVLIFTLMISRWNNIFQFNVMKNRDLRMKATNELLNNMRVIKFQAWEEHFSKKIQSFRDLEYGWLSKFTYLFCWNMIVLWSVPILMAALTFAVAILLRVPLDAGKVFTATTIFKILQEPIRTFPQALISISQATISLGRLDRYMTSQELESDSVERGEGFGGRIAVEVKDGNFSWDDDSGGTVLKDVNLEIKKGHLAAIVGTVGSGKSSLLASILGELHKVSGEVRVCGTTGYVAQTSWIQNATIQENILFGSPMNRARYEEAIRVCCLVKDLEIMDHGDQTEIGERGINLSGGQKQRIQLARAIYQDCDTYLLDDVFSAVDAHTGSEIFKECVRGALKDKTIVLVTHQVDFLHNADLILVMRDGKIVQSGRYEELLESGMDFGALVAAHETSMELVDMSTTTSGGNSQQTPRLPYANSSQGQPNGEGKSLGQSASEKGNAKLIEDEERATGRVNFDVYRQYCTEAYGWWGVAAVILVSVVWQFSLMGSDYWLAYETSKNHTFSPSLFINIYSIIASVSCTLLVFRSFLVTFLGLKTAQSFFNQILCSISHAPMSFFDTTPSGRLLTRVSVSHAYLIVRIDLLVEEKGTKLLYASTDKRFIFQASTDQASVDFLIPLFLAMTLTMYFTLLGILVITCQYAWPTIFLIIPLAWLNIWYRKGSLTSLANPSLCVQGYYLASSRELSRLDSITKAPAIHHFSETITGVMTIRCFGKHDRFVQGNIDRVNANLRMDFHNNGSNEWLGFRLELIGSFVLCVSTMFMVFLPSSIVRPENVGLSLSYGLPLNTVLFWAVYMSCFVENRMVAVERLKQFINIPSEAAWKITESLPSPNWPSHGNIEIEDLQVRYRPNTPLVLKGISLSIHGGEKIGVVGRTGGGKSTLIQVFFRLVEPSAGKIMIDGVDICKLGLHDLRSRFGIIPQDPVLFEGTVRSNIDPIGLYSDEEIWKSLDRCQLMDVVAAKPEKLDASVVDSGDNWSVGQRQLLCLGRVMLKRSRILFMDEATASVDSQTDAVIQKIIREDFLDSTIITIAHRIPTVIDCSRVLVIDAGLAKEFDTPSNLLERPSLFAALVQEYANRSSGF</sequence>
<dbReference type="InterPro" id="IPR036640">
    <property type="entry name" value="ABC1_TM_sf"/>
</dbReference>
<dbReference type="Gene3D" id="1.20.1560.10">
    <property type="entry name" value="ABC transporter type 1, transmembrane domain"/>
    <property type="match status" value="2"/>
</dbReference>
<feature type="transmembrane region" description="Helical" evidence="12">
    <location>
        <begin position="973"/>
        <end position="1001"/>
    </location>
</feature>
<dbReference type="GO" id="GO:0016887">
    <property type="term" value="F:ATP hydrolysis activity"/>
    <property type="evidence" value="ECO:0007669"/>
    <property type="project" value="InterPro"/>
</dbReference>
<dbReference type="FunFam" id="1.20.1560.10:FF:000003">
    <property type="entry name" value="ABC transporter C family member 10"/>
    <property type="match status" value="1"/>
</dbReference>
<dbReference type="PANTHER" id="PTHR24223">
    <property type="entry name" value="ATP-BINDING CASSETTE SUB-FAMILY C"/>
    <property type="match status" value="1"/>
</dbReference>
<dbReference type="SUPFAM" id="SSF52540">
    <property type="entry name" value="P-loop containing nucleoside triphosphate hydrolases"/>
    <property type="match status" value="2"/>
</dbReference>
<comment type="catalytic activity">
    <reaction evidence="10">
        <text>ATP + H2O + xenobioticSide 1 = ADP + phosphate + xenobioticSide 2.</text>
        <dbReference type="EC" id="7.6.2.2"/>
    </reaction>
</comment>
<dbReference type="Proteomes" id="UP001188597">
    <property type="component" value="Unassembled WGS sequence"/>
</dbReference>
<feature type="transmembrane region" description="Helical" evidence="12">
    <location>
        <begin position="1079"/>
        <end position="1099"/>
    </location>
</feature>
<feature type="transmembrane region" description="Helical" evidence="12">
    <location>
        <begin position="458"/>
        <end position="478"/>
    </location>
</feature>
<feature type="transmembrane region" description="Helical" evidence="12">
    <location>
        <begin position="199"/>
        <end position="216"/>
    </location>
</feature>
<evidence type="ECO:0000313" key="16">
    <source>
        <dbReference type="Proteomes" id="UP001188597"/>
    </source>
</evidence>
<dbReference type="CDD" id="cd18579">
    <property type="entry name" value="ABC_6TM_ABCC_D1"/>
    <property type="match status" value="1"/>
</dbReference>
<feature type="domain" description="ABC transporter" evidence="13">
    <location>
        <begin position="1303"/>
        <end position="1537"/>
    </location>
</feature>
<feature type="transmembrane region" description="Helical" evidence="12">
    <location>
        <begin position="317"/>
        <end position="344"/>
    </location>
</feature>
<feature type="transmembrane region" description="Helical" evidence="12">
    <location>
        <begin position="1246"/>
        <end position="1264"/>
    </location>
</feature>
<dbReference type="EC" id="7.6.2.2" evidence="3"/>
<evidence type="ECO:0000256" key="2">
    <source>
        <dbReference type="ARBA" id="ARBA00009726"/>
    </source>
</evidence>
<dbReference type="FunFam" id="3.40.50.300:FF:001048">
    <property type="entry name" value="ABC transporter C family member 4"/>
    <property type="match status" value="1"/>
</dbReference>
<dbReference type="InterPro" id="IPR050173">
    <property type="entry name" value="ABC_transporter_C-like"/>
</dbReference>
<evidence type="ECO:0000256" key="4">
    <source>
        <dbReference type="ARBA" id="ARBA00022448"/>
    </source>
</evidence>
<feature type="compositionally biased region" description="Low complexity" evidence="11">
    <location>
        <begin position="866"/>
        <end position="877"/>
    </location>
</feature>
<dbReference type="SMART" id="SM00382">
    <property type="entry name" value="AAA"/>
    <property type="match status" value="2"/>
</dbReference>
<feature type="transmembrane region" description="Helical" evidence="12">
    <location>
        <begin position="431"/>
        <end position="451"/>
    </location>
</feature>
<comment type="caution">
    <text evidence="15">The sequence shown here is derived from an EMBL/GenBank/DDBJ whole genome shotgun (WGS) entry which is preliminary data.</text>
</comment>
<dbReference type="GO" id="GO:0005524">
    <property type="term" value="F:ATP binding"/>
    <property type="evidence" value="ECO:0007669"/>
    <property type="project" value="UniProtKB-KW"/>
</dbReference>
<evidence type="ECO:0000256" key="11">
    <source>
        <dbReference type="SAM" id="MobiDB-lite"/>
    </source>
</evidence>
<reference evidence="15" key="1">
    <citation type="submission" date="2022-12" db="EMBL/GenBank/DDBJ databases">
        <title>Draft genome assemblies for two species of Escallonia (Escalloniales).</title>
        <authorList>
            <person name="Chanderbali A."/>
            <person name="Dervinis C."/>
            <person name="Anghel I."/>
            <person name="Soltis D."/>
            <person name="Soltis P."/>
            <person name="Zapata F."/>
        </authorList>
    </citation>
    <scope>NUCLEOTIDE SEQUENCE</scope>
    <source>
        <strain evidence="15">UCBG64.0493</strain>
        <tissue evidence="15">Leaf</tissue>
    </source>
</reference>
<dbReference type="InterPro" id="IPR003439">
    <property type="entry name" value="ABC_transporter-like_ATP-bd"/>
</dbReference>
<dbReference type="CDD" id="cd03244">
    <property type="entry name" value="ABCC_MRP_domain2"/>
    <property type="match status" value="1"/>
</dbReference>
<dbReference type="EMBL" id="JAVXUP010003543">
    <property type="protein sequence ID" value="KAK2998683.1"/>
    <property type="molecule type" value="Genomic_DNA"/>
</dbReference>
<evidence type="ECO:0000259" key="14">
    <source>
        <dbReference type="PROSITE" id="PS50929"/>
    </source>
</evidence>
<evidence type="ECO:0000256" key="5">
    <source>
        <dbReference type="ARBA" id="ARBA00022692"/>
    </source>
</evidence>
<dbReference type="PROSITE" id="PS50893">
    <property type="entry name" value="ABC_TRANSPORTER_2"/>
    <property type="match status" value="2"/>
</dbReference>
<feature type="transmembrane region" description="Helical" evidence="12">
    <location>
        <begin position="129"/>
        <end position="148"/>
    </location>
</feature>
<keyword evidence="16" id="KW-1185">Reference proteome</keyword>
<evidence type="ECO:0000256" key="1">
    <source>
        <dbReference type="ARBA" id="ARBA00004141"/>
    </source>
</evidence>
<comment type="similarity">
    <text evidence="2">Belongs to the ABC transporter superfamily. ABCC family. Conjugate transporter (TC 3.A.1.208) subfamily.</text>
</comment>
<evidence type="ECO:0000256" key="9">
    <source>
        <dbReference type="ARBA" id="ARBA00023136"/>
    </source>
</evidence>
<accession>A0AA88V059</accession>
<dbReference type="InterPro" id="IPR011527">
    <property type="entry name" value="ABC1_TM_dom"/>
</dbReference>
<feature type="transmembrane region" description="Helical" evidence="12">
    <location>
        <begin position="534"/>
        <end position="563"/>
    </location>
</feature>
<evidence type="ECO:0000313" key="15">
    <source>
        <dbReference type="EMBL" id="KAK2998683.1"/>
    </source>
</evidence>
<keyword evidence="5 12" id="KW-0812">Transmembrane</keyword>
<evidence type="ECO:0000259" key="13">
    <source>
        <dbReference type="PROSITE" id="PS50893"/>
    </source>
</evidence>
<evidence type="ECO:0000256" key="8">
    <source>
        <dbReference type="ARBA" id="ARBA00022989"/>
    </source>
</evidence>
<dbReference type="PANTHER" id="PTHR24223:SF386">
    <property type="entry name" value="ABC-TYPE XENOBIOTIC TRANSPORTER"/>
    <property type="match status" value="1"/>
</dbReference>
<keyword evidence="8 12" id="KW-1133">Transmembrane helix</keyword>
<dbReference type="FunFam" id="3.40.50.300:FF:000169">
    <property type="entry name" value="ABC transporter C family member 3"/>
    <property type="match status" value="1"/>
</dbReference>
<dbReference type="CDD" id="cd18580">
    <property type="entry name" value="ABC_6TM_ABCC_D2"/>
    <property type="match status" value="1"/>
</dbReference>
<keyword evidence="7" id="KW-0067">ATP-binding</keyword>
<dbReference type="InterPro" id="IPR044746">
    <property type="entry name" value="ABCC_6TM_D1"/>
</dbReference>
<dbReference type="InterPro" id="IPR027417">
    <property type="entry name" value="P-loop_NTPase"/>
</dbReference>
<feature type="domain" description="ABC transmembrane type-1" evidence="14">
    <location>
        <begin position="939"/>
        <end position="1266"/>
    </location>
</feature>
<feature type="domain" description="ABC transporter" evidence="13">
    <location>
        <begin position="632"/>
        <end position="855"/>
    </location>
</feature>
<dbReference type="Pfam" id="PF00005">
    <property type="entry name" value="ABC_tran"/>
    <property type="match status" value="2"/>
</dbReference>
<dbReference type="CDD" id="cd03250">
    <property type="entry name" value="ABCC_MRP_domain1"/>
    <property type="match status" value="1"/>
</dbReference>
<keyword evidence="9 12" id="KW-0472">Membrane</keyword>
<dbReference type="Gene3D" id="3.40.50.300">
    <property type="entry name" value="P-loop containing nucleotide triphosphate hydrolases"/>
    <property type="match status" value="2"/>
</dbReference>
<name>A0AA88V059_9ASTE</name>
<dbReference type="PROSITE" id="PS00211">
    <property type="entry name" value="ABC_TRANSPORTER_1"/>
    <property type="match status" value="1"/>
</dbReference>